<dbReference type="PANTHER" id="PTHR34094">
    <property type="match status" value="1"/>
</dbReference>
<dbReference type="Proteomes" id="UP001595685">
    <property type="component" value="Unassembled WGS sequence"/>
</dbReference>
<evidence type="ECO:0000313" key="4">
    <source>
        <dbReference type="Proteomes" id="UP001595685"/>
    </source>
</evidence>
<evidence type="ECO:0000256" key="1">
    <source>
        <dbReference type="SAM" id="MobiDB-lite"/>
    </source>
</evidence>
<protein>
    <submittedName>
        <fullName evidence="3">DUF4097 domain-containing protein</fullName>
    </submittedName>
</protein>
<proteinExistence type="predicted"/>
<evidence type="ECO:0000313" key="3">
    <source>
        <dbReference type="EMBL" id="MFC3688951.1"/>
    </source>
</evidence>
<dbReference type="Pfam" id="PF13349">
    <property type="entry name" value="DUF4097"/>
    <property type="match status" value="2"/>
</dbReference>
<comment type="caution">
    <text evidence="3">The sequence shown here is derived from an EMBL/GenBank/DDBJ whole genome shotgun (WGS) entry which is preliminary data.</text>
</comment>
<dbReference type="RefSeq" id="WP_340295740.1">
    <property type="nucleotide sequence ID" value="NZ_JBBEOI010000292.1"/>
</dbReference>
<name>A0ABV7WK41_9MICO</name>
<dbReference type="PANTHER" id="PTHR34094:SF1">
    <property type="entry name" value="PROTEIN FAM185A"/>
    <property type="match status" value="1"/>
</dbReference>
<feature type="domain" description="DUF4097" evidence="2">
    <location>
        <begin position="209"/>
        <end position="285"/>
    </location>
</feature>
<feature type="domain" description="DUF4097" evidence="2">
    <location>
        <begin position="43"/>
        <end position="203"/>
    </location>
</feature>
<accession>A0ABV7WK41</accession>
<dbReference type="EMBL" id="JBHRWW010000006">
    <property type="protein sequence ID" value="MFC3688951.1"/>
    <property type="molecule type" value="Genomic_DNA"/>
</dbReference>
<feature type="region of interest" description="Disordered" evidence="1">
    <location>
        <begin position="1"/>
        <end position="43"/>
    </location>
</feature>
<feature type="compositionally biased region" description="Low complexity" evidence="1">
    <location>
        <begin position="16"/>
        <end position="26"/>
    </location>
</feature>
<keyword evidence="4" id="KW-1185">Reference proteome</keyword>
<gene>
    <name evidence="3" type="ORF">ACFOLH_11420</name>
</gene>
<reference evidence="4" key="1">
    <citation type="journal article" date="2019" name="Int. J. Syst. Evol. Microbiol.">
        <title>The Global Catalogue of Microorganisms (GCM) 10K type strain sequencing project: providing services to taxonomists for standard genome sequencing and annotation.</title>
        <authorList>
            <consortium name="The Broad Institute Genomics Platform"/>
            <consortium name="The Broad Institute Genome Sequencing Center for Infectious Disease"/>
            <person name="Wu L."/>
            <person name="Ma J."/>
        </authorList>
    </citation>
    <scope>NUCLEOTIDE SEQUENCE [LARGE SCALE GENOMIC DNA]</scope>
    <source>
        <strain evidence="4">NCAIM B.02333</strain>
    </source>
</reference>
<organism evidence="3 4">
    <name type="scientific">Aquipuribacter hungaricus</name>
    <dbReference type="NCBI Taxonomy" id="545624"/>
    <lineage>
        <taxon>Bacteria</taxon>
        <taxon>Bacillati</taxon>
        <taxon>Actinomycetota</taxon>
        <taxon>Actinomycetes</taxon>
        <taxon>Micrococcales</taxon>
        <taxon>Intrasporangiaceae</taxon>
        <taxon>Aquipuribacter</taxon>
    </lineage>
</organism>
<sequence length="314" mass="30891">MSAADDRRAVGGAGTPLGAAPAARPAESLGSSPASYPVDGPVRLDLRSGSGRVTVHALDTAEVTVDVRPSDSSARSAEAAGATVVRRVQDVVVVQVPRSVGFLGRDGAVDVTVTAPRGSSAEVSSRSGDVLLTGELDEATVACGSGDVSVDRVRGRARVTTGSGDVTLGEVGAAQVRSGSGTVRVRAVVGPLEVGTGSGDVLAGPVGGEVVVQTGSGDVQLARTGADVTVTTGSGDVVLAAVAGRVAVKTASGDVGVTVADGTAVLLDCSSVSGRLRSDLEASGEPGPDEARLLLRARTVSGDLLVQRGAPAAR</sequence>
<dbReference type="InterPro" id="IPR025164">
    <property type="entry name" value="Toastrack_DUF4097"/>
</dbReference>
<evidence type="ECO:0000259" key="2">
    <source>
        <dbReference type="Pfam" id="PF13349"/>
    </source>
</evidence>